<dbReference type="SMART" id="SM00635">
    <property type="entry name" value="BID_2"/>
    <property type="match status" value="1"/>
</dbReference>
<dbReference type="InterPro" id="IPR008979">
    <property type="entry name" value="Galactose-bd-like_sf"/>
</dbReference>
<feature type="domain" description="SLH" evidence="5">
    <location>
        <begin position="1277"/>
        <end position="1340"/>
    </location>
</feature>
<evidence type="ECO:0000313" key="6">
    <source>
        <dbReference type="EMBL" id="CAH1211079.1"/>
    </source>
</evidence>
<dbReference type="Gene3D" id="2.60.120.260">
    <property type="entry name" value="Galactose-binding domain-like"/>
    <property type="match status" value="1"/>
</dbReference>
<dbReference type="Pfam" id="PF16126">
    <property type="entry name" value="DUF4838"/>
    <property type="match status" value="1"/>
</dbReference>
<dbReference type="Pfam" id="PF02368">
    <property type="entry name" value="Big_2"/>
    <property type="match status" value="1"/>
</dbReference>
<comment type="subcellular location">
    <subcellularLocation>
        <location evidence="1">Cell envelope</location>
    </subcellularLocation>
</comment>
<gene>
    <name evidence="6" type="ORF">PAECIP111891_03678</name>
</gene>
<evidence type="ECO:0008006" key="8">
    <source>
        <dbReference type="Google" id="ProtNLM"/>
    </source>
</evidence>
<dbReference type="InterPro" id="IPR001119">
    <property type="entry name" value="SLH_dom"/>
</dbReference>
<dbReference type="Gene3D" id="2.60.40.10">
    <property type="entry name" value="Immunoglobulins"/>
    <property type="match status" value="1"/>
</dbReference>
<feature type="domain" description="SLH" evidence="5">
    <location>
        <begin position="1405"/>
        <end position="1459"/>
    </location>
</feature>
<keyword evidence="3" id="KW-0732">Signal</keyword>
<evidence type="ECO:0000313" key="7">
    <source>
        <dbReference type="Proteomes" id="UP000838821"/>
    </source>
</evidence>
<dbReference type="PROSITE" id="PS51272">
    <property type="entry name" value="SLH"/>
    <property type="match status" value="3"/>
</dbReference>
<dbReference type="Gene3D" id="2.60.40.4270">
    <property type="entry name" value="Listeria-Bacteroides repeat domain"/>
    <property type="match status" value="1"/>
</dbReference>
<organism evidence="6 7">
    <name type="scientific">Paenibacillus allorhizoplanae</name>
    <dbReference type="NCBI Taxonomy" id="2905648"/>
    <lineage>
        <taxon>Bacteria</taxon>
        <taxon>Bacillati</taxon>
        <taxon>Bacillota</taxon>
        <taxon>Bacilli</taxon>
        <taxon>Bacillales</taxon>
        <taxon>Paenibacillaceae</taxon>
        <taxon>Paenibacillus</taxon>
    </lineage>
</organism>
<dbReference type="Pfam" id="PF00395">
    <property type="entry name" value="SLH"/>
    <property type="match status" value="3"/>
</dbReference>
<comment type="caution">
    <text evidence="6">The sequence shown here is derived from an EMBL/GenBank/DDBJ whole genome shotgun (WGS) entry which is preliminary data.</text>
</comment>
<dbReference type="Pfam" id="PF00041">
    <property type="entry name" value="fn3"/>
    <property type="match status" value="1"/>
</dbReference>
<dbReference type="CDD" id="cd00063">
    <property type="entry name" value="FN3"/>
    <property type="match status" value="1"/>
</dbReference>
<dbReference type="InterPro" id="IPR013783">
    <property type="entry name" value="Ig-like_fold"/>
</dbReference>
<feature type="signal peptide" evidence="3">
    <location>
        <begin position="1"/>
        <end position="25"/>
    </location>
</feature>
<feature type="domain" description="SLH" evidence="5">
    <location>
        <begin position="1341"/>
        <end position="1400"/>
    </location>
</feature>
<dbReference type="NCBIfam" id="TIGR02543">
    <property type="entry name" value="List_Bact_rpt"/>
    <property type="match status" value="1"/>
</dbReference>
<dbReference type="SUPFAM" id="SSF49265">
    <property type="entry name" value="Fibronectin type III"/>
    <property type="match status" value="1"/>
</dbReference>
<evidence type="ECO:0000256" key="3">
    <source>
        <dbReference type="SAM" id="SignalP"/>
    </source>
</evidence>
<keyword evidence="7" id="KW-1185">Reference proteome</keyword>
<evidence type="ECO:0000259" key="4">
    <source>
        <dbReference type="PROSITE" id="PS50853"/>
    </source>
</evidence>
<accession>A0ABN8GK92</accession>
<dbReference type="InterPro" id="IPR036116">
    <property type="entry name" value="FN3_sf"/>
</dbReference>
<feature type="chain" id="PRO_5046727596" description="DUF4838 domain-containing protein" evidence="3">
    <location>
        <begin position="26"/>
        <end position="1459"/>
    </location>
</feature>
<name>A0ABN8GK92_9BACL</name>
<reference evidence="6" key="1">
    <citation type="submission" date="2022-01" db="EMBL/GenBank/DDBJ databases">
        <authorList>
            <person name="Criscuolo A."/>
        </authorList>
    </citation>
    <scope>NUCLEOTIDE SEQUENCE</scope>
    <source>
        <strain evidence="6">CIP111891</strain>
    </source>
</reference>
<dbReference type="InterPro" id="IPR013378">
    <property type="entry name" value="InlB-like_B-rpt"/>
</dbReference>
<proteinExistence type="predicted"/>
<dbReference type="InterPro" id="IPR008964">
    <property type="entry name" value="Invasin/intimin_cell_adhesion"/>
</dbReference>
<protein>
    <recommendedName>
        <fullName evidence="8">DUF4838 domain-containing protein</fullName>
    </recommendedName>
</protein>
<dbReference type="PROSITE" id="PS50853">
    <property type="entry name" value="FN3"/>
    <property type="match status" value="1"/>
</dbReference>
<dbReference type="InterPro" id="IPR003343">
    <property type="entry name" value="Big_2"/>
</dbReference>
<feature type="domain" description="Fibronectin type-III" evidence="4">
    <location>
        <begin position="784"/>
        <end position="877"/>
    </location>
</feature>
<keyword evidence="2" id="KW-0378">Hydrolase</keyword>
<dbReference type="SUPFAM" id="SSF55545">
    <property type="entry name" value="beta-N-acetylhexosaminidase-like domain"/>
    <property type="match status" value="1"/>
</dbReference>
<evidence type="ECO:0000256" key="1">
    <source>
        <dbReference type="ARBA" id="ARBA00004196"/>
    </source>
</evidence>
<dbReference type="EMBL" id="CAKMMW010000010">
    <property type="protein sequence ID" value="CAH1211079.1"/>
    <property type="molecule type" value="Genomic_DNA"/>
</dbReference>
<dbReference type="InterPro" id="IPR032287">
    <property type="entry name" value="DUF4838"/>
</dbReference>
<dbReference type="Pfam" id="PF09479">
    <property type="entry name" value="Flg_new"/>
    <property type="match status" value="1"/>
</dbReference>
<evidence type="ECO:0000256" key="2">
    <source>
        <dbReference type="ARBA" id="ARBA00022801"/>
    </source>
</evidence>
<dbReference type="Gene3D" id="2.60.40.1080">
    <property type="match status" value="1"/>
</dbReference>
<dbReference type="Gene3D" id="3.30.379.10">
    <property type="entry name" value="Chitobiase/beta-hexosaminidase domain 2-like"/>
    <property type="match status" value="1"/>
</dbReference>
<sequence length="1459" mass="159253">MIRKLFLCWGLIIALLFSSLPQALAANGPETGPKLVLVENGESRSTIILPQRATEYEKKAMQELKDYIRQISEVELPVAEDAAEVEGTKIYIGSAAPDLDAAKAAIRDKGNETDAFRLYVEEGVIQLAGLDDNDKGSLYAAYELLEQMGVRWFMPGEIGTVVPSMRTIAVDYQDTIQHPGFDFRFLQAVAPYVVGAGLPVGVNLTEGAPWVEHVRLNQKTLGNHGLLITSPTNKERPDLFLPDAKGNPTGQYDVTKPEVLNLVVAEAIRRLNADPKLEYLRMGPNDGPVLVLQPNPEWDGNVKGAIHGGTLSLTDRYVKFYNLVLEKLDAAGYHDVKISFFAYDEYYYPPVKHMPDPRIIPIIASIRTDRMKSIENPLSWERQHIKDIIDGWKRVSPNVMIYDYLYNLADPGLPFSLTERIGTEYKYFKDQGIIGIRGEALPAWAYHGPALYLAAKMMWNPDLDVDALLEDYFTTFYGPAAEPMKRHFDILENAFAQADYYAGSINDFQHILTGTVMQAMEQSLTEAEDAAQGASDSVYASRVNMVRVAFRFGDNFLQMKELINSFKFVEAKQTFDQISKIREEAVTHSPVALNTLASYNYTDWFFDKITNQGSQRLSNGNRMVAELPDEWNVMLFPNGSGDKLGLWKPGLGTESWMKLKTYSESWSDQGIGYYKGHAWYRTTVDVNPEFNTGKPIRLWFSSLDETARVWMNGIELNLSANGKGNAMMKPWEFDAKPAIKFGEPNLIVVDVGNDSLDELGTGGITGPAMLWQLNAELDVTPPTAPANLKAEQISGSEVRVSWSPATDDAGVAGYVLEVLNPASIGGINGTVRTNSTTYIHTGLEPGMERRYRVKAIDAAGNISGIKEVVTIKMVSQDGSVESVTLNKENATLKQGETVKLIATVLPENASNKSVTWSSSDENIATVSTEGLVTASENTTGTAIIIVTTTDGGKQATFTVEVVEEGTEIPVDKTYTVTFNSNGGNGVSAITDVTSGSAITAPTLPTREGYTFAGWYKDEVLETAWNFTTDVVTSDITLYARWTVKETPNPEPTPTPTTVPETKVEDGQVTTTILAKPATDTTGKAVAPISEKQLEDAIAKAAAEAAKQGTGIETTIKIEVNAGTDATTAGVSLTVAALKTFVDSNADSLVISTPFGTMTFDKKTAEGILKQSAGTITMTATKVETSELTAEIRNKVGDRPFMSFDVTGREKEIVHFGGKAEVTIPYVLKAGENPNAIVAYTINAAGKLEIVTNCIYDPATGTLTFKVEEASKFAVAYNKADFADVAEGVWYYDAVTFAAARGMTTGVGNGNFGSTDSVTRAQALVMIMRAFGISPNENIENNFSDAGNTYYTRYLAEAKKVGITSGVGGNKFDPDRQVTRQELFVLVYNTLKNINELPAAGNVKNLEEFQDAGKVADYANHAIELFVKAGIIAGTDGNILPEDSASRAQFVQILYNIMTK</sequence>
<dbReference type="InterPro" id="IPR042229">
    <property type="entry name" value="Listeria/Bacterioides_rpt_sf"/>
</dbReference>
<dbReference type="InterPro" id="IPR003961">
    <property type="entry name" value="FN3_dom"/>
</dbReference>
<dbReference type="RefSeq" id="WP_236289384.1">
    <property type="nucleotide sequence ID" value="NZ_CAKMMW010000010.1"/>
</dbReference>
<dbReference type="SMART" id="SM00060">
    <property type="entry name" value="FN3"/>
    <property type="match status" value="1"/>
</dbReference>
<dbReference type="SUPFAM" id="SSF49785">
    <property type="entry name" value="Galactose-binding domain-like"/>
    <property type="match status" value="1"/>
</dbReference>
<dbReference type="Proteomes" id="UP000838821">
    <property type="component" value="Unassembled WGS sequence"/>
</dbReference>
<dbReference type="PANTHER" id="PTHR47406:SF2">
    <property type="entry name" value="ALPHA GLUCURONIDASE N-TERMINAL DOMAIN-CONTAINING PROTEIN"/>
    <property type="match status" value="1"/>
</dbReference>
<evidence type="ECO:0000259" key="5">
    <source>
        <dbReference type="PROSITE" id="PS51272"/>
    </source>
</evidence>
<dbReference type="PANTHER" id="PTHR47406">
    <property type="entry name" value="COAGULATION FACTOR 5/8 TYPE, C-TERMINAL"/>
    <property type="match status" value="1"/>
</dbReference>
<dbReference type="SUPFAM" id="SSF49373">
    <property type="entry name" value="Invasin/intimin cell-adhesion fragments"/>
    <property type="match status" value="1"/>
</dbReference>
<dbReference type="InterPro" id="IPR029018">
    <property type="entry name" value="Hex-like_dom2"/>
</dbReference>